<evidence type="ECO:0000256" key="1">
    <source>
        <dbReference type="ARBA" id="ARBA00006611"/>
    </source>
</evidence>
<evidence type="ECO:0000256" key="3">
    <source>
        <dbReference type="ARBA" id="ARBA00022840"/>
    </source>
</evidence>
<evidence type="ECO:0000313" key="5">
    <source>
        <dbReference type="EMBL" id="PZA17454.1"/>
    </source>
</evidence>
<feature type="domain" description="Bacterial type II secretion system protein E" evidence="4">
    <location>
        <begin position="391"/>
        <end position="405"/>
    </location>
</feature>
<dbReference type="SUPFAM" id="SSF160246">
    <property type="entry name" value="EspE N-terminal domain-like"/>
    <property type="match status" value="1"/>
</dbReference>
<dbReference type="OrthoDB" id="5790493at2"/>
<sequence length="581" mass="63573">MSTLAINATTSRPHDRRPLGETLLQTGLIGDDQLRTALLEQTLRPRPLGRILVELGFISDATLRDTLSARLGQRTIDLQRTVIDTAALASVPETLARTHAIIPLHVDQALKQAVIASGEAHDLIAIDALQRQLGADYRIEIRLASEPEIRQAIDQHYGHTLQIDDILHEIETGSSDSRSPASAMDKPEYPVVRLIDALLADAVKQGASDLHFEPEAGFLRIRYRIDGLLRQIRVLHHSYWPAMAIRIKILAGLNIAENRSPQDGRMALNLAGRPIDFRVSVHPTLHGENIVLRILDRHKGIVDLDTLGLTASQLAHIGRMTRRPEGLTLITGPTGSGKTTTLYALLRQLDHEHVNIMTLEDPVEYPMPRVRQTSMGETARIDFASGVRAMLRQDPDIILIGEIRDSETAEMALRAAMTGHQVFSTLHTRSAIGAIARLLDLGLHPDILASNLSGVIGQRLIRRLCPDCCSSSPPTDQERALFAQFGIAASEHVLARARGCARCGGSGFRGRLALLETLTLSDTLEALIATRASAGELNHHARTEGFITLAEDGLRRVMEGVTTLDEVGRVVDLTRPGAAPR</sequence>
<dbReference type="InterPro" id="IPR003593">
    <property type="entry name" value="AAA+_ATPase"/>
</dbReference>
<keyword evidence="2" id="KW-0547">Nucleotide-binding</keyword>
<proteinExistence type="inferred from homology"/>
<dbReference type="Gene3D" id="3.30.450.90">
    <property type="match status" value="1"/>
</dbReference>
<dbReference type="PANTHER" id="PTHR30258:SF2">
    <property type="entry name" value="COMG OPERON PROTEIN 1"/>
    <property type="match status" value="1"/>
</dbReference>
<evidence type="ECO:0000313" key="6">
    <source>
        <dbReference type="Proteomes" id="UP000248259"/>
    </source>
</evidence>
<dbReference type="GO" id="GO:0005524">
    <property type="term" value="F:ATP binding"/>
    <property type="evidence" value="ECO:0007669"/>
    <property type="project" value="UniProtKB-KW"/>
</dbReference>
<comment type="similarity">
    <text evidence="1">Belongs to the GSP E family.</text>
</comment>
<dbReference type="PROSITE" id="PS00662">
    <property type="entry name" value="T2SP_E"/>
    <property type="match status" value="1"/>
</dbReference>
<keyword evidence="6" id="KW-1185">Reference proteome</keyword>
<dbReference type="SMART" id="SM00382">
    <property type="entry name" value="AAA"/>
    <property type="match status" value="1"/>
</dbReference>
<name>A0A323UYC9_9RHOO</name>
<reference evidence="5 6" key="1">
    <citation type="submission" date="2018-06" db="EMBL/GenBank/DDBJ databases">
        <title>Azoarcus communis strain SWub3 genome.</title>
        <authorList>
            <person name="Zorraquino Salvo V."/>
            <person name="Toubiana D."/>
            <person name="Blumwald E."/>
        </authorList>
    </citation>
    <scope>NUCLEOTIDE SEQUENCE [LARGE SCALE GENOMIC DNA]</scope>
    <source>
        <strain evidence="5 6">SWub3</strain>
    </source>
</reference>
<evidence type="ECO:0000259" key="4">
    <source>
        <dbReference type="PROSITE" id="PS00662"/>
    </source>
</evidence>
<dbReference type="InterPro" id="IPR027417">
    <property type="entry name" value="P-loop_NTPase"/>
</dbReference>
<dbReference type="Proteomes" id="UP000248259">
    <property type="component" value="Unassembled WGS sequence"/>
</dbReference>
<dbReference type="Pfam" id="PF05157">
    <property type="entry name" value="MshEN"/>
    <property type="match status" value="1"/>
</dbReference>
<dbReference type="PANTHER" id="PTHR30258">
    <property type="entry name" value="TYPE II SECRETION SYSTEM PROTEIN GSPE-RELATED"/>
    <property type="match status" value="1"/>
</dbReference>
<dbReference type="InterPro" id="IPR037257">
    <property type="entry name" value="T2SS_E_N_sf"/>
</dbReference>
<dbReference type="SUPFAM" id="SSF52540">
    <property type="entry name" value="P-loop containing nucleoside triphosphate hydrolases"/>
    <property type="match status" value="1"/>
</dbReference>
<organism evidence="5 6">
    <name type="scientific">Parazoarcus communis SWub3 = DSM 12120</name>
    <dbReference type="NCBI Taxonomy" id="1121029"/>
    <lineage>
        <taxon>Bacteria</taxon>
        <taxon>Pseudomonadati</taxon>
        <taxon>Pseudomonadota</taxon>
        <taxon>Betaproteobacteria</taxon>
        <taxon>Rhodocyclales</taxon>
        <taxon>Zoogloeaceae</taxon>
        <taxon>Parazoarcus</taxon>
    </lineage>
</organism>
<comment type="caution">
    <text evidence="5">The sequence shown here is derived from an EMBL/GenBank/DDBJ whole genome shotgun (WGS) entry which is preliminary data.</text>
</comment>
<dbReference type="AlphaFoldDB" id="A0A323UYC9"/>
<keyword evidence="3" id="KW-0067">ATP-binding</keyword>
<dbReference type="GO" id="GO:0016887">
    <property type="term" value="F:ATP hydrolysis activity"/>
    <property type="evidence" value="ECO:0007669"/>
    <property type="project" value="TreeGrafter"/>
</dbReference>
<dbReference type="Pfam" id="PF00437">
    <property type="entry name" value="T2SSE"/>
    <property type="match status" value="1"/>
</dbReference>
<dbReference type="RefSeq" id="WP_110523469.1">
    <property type="nucleotide sequence ID" value="NZ_QKOE01000003.1"/>
</dbReference>
<dbReference type="Gene3D" id="3.40.50.300">
    <property type="entry name" value="P-loop containing nucleotide triphosphate hydrolases"/>
    <property type="match status" value="1"/>
</dbReference>
<evidence type="ECO:0000256" key="2">
    <source>
        <dbReference type="ARBA" id="ARBA00022741"/>
    </source>
</evidence>
<dbReference type="InterPro" id="IPR001482">
    <property type="entry name" value="T2SS/T4SS_dom"/>
</dbReference>
<dbReference type="EMBL" id="QKOE01000003">
    <property type="protein sequence ID" value="PZA17454.1"/>
    <property type="molecule type" value="Genomic_DNA"/>
</dbReference>
<dbReference type="CDD" id="cd01129">
    <property type="entry name" value="PulE-GspE-like"/>
    <property type="match status" value="1"/>
</dbReference>
<dbReference type="GO" id="GO:0005886">
    <property type="term" value="C:plasma membrane"/>
    <property type="evidence" value="ECO:0007669"/>
    <property type="project" value="TreeGrafter"/>
</dbReference>
<protein>
    <submittedName>
        <fullName evidence="5">Secretion system protein E</fullName>
    </submittedName>
</protein>
<accession>A0A323UYC9</accession>
<dbReference type="Gene3D" id="3.30.300.160">
    <property type="entry name" value="Type II secretion system, protein E, N-terminal domain"/>
    <property type="match status" value="1"/>
</dbReference>
<dbReference type="InterPro" id="IPR007831">
    <property type="entry name" value="T2SS_GspE_N"/>
</dbReference>
<gene>
    <name evidence="5" type="ORF">DNK49_06225</name>
</gene>